<evidence type="ECO:0000313" key="2">
    <source>
        <dbReference type="Proteomes" id="UP001052739"/>
    </source>
</evidence>
<sequence length="130" mass="14483">MTRTAHHLSGDRHDTWDTPGGGPWRAVVLYDLRYGSRVLAEATGAGRRPRPRRIRRAVRVYALPRYEHGDLSCAANLLERRARQALRIRLTAARRLADAPGPQPGALDLAAADTVDIPPARHRRGVLWLA</sequence>
<protein>
    <submittedName>
        <fullName evidence="1">Uncharacterized protein</fullName>
    </submittedName>
</protein>
<reference evidence="1" key="1">
    <citation type="submission" date="2024-05" db="EMBL/GenBank/DDBJ databases">
        <title>Whole genome shotgun sequence of Streptomyces hydrogenans NBRC 13475.</title>
        <authorList>
            <person name="Komaki H."/>
            <person name="Tamura T."/>
        </authorList>
    </citation>
    <scope>NUCLEOTIDE SEQUENCE</scope>
    <source>
        <strain evidence="1">NBRC 13475</strain>
    </source>
</reference>
<proteinExistence type="predicted"/>
<gene>
    <name evidence="1" type="ORF">Shyd_44350</name>
</gene>
<dbReference type="RefSeq" id="WP_190223801.1">
    <property type="nucleotide sequence ID" value="NZ_BNBS01000041.1"/>
</dbReference>
<name>A0ABQ3PDF2_9ACTN</name>
<evidence type="ECO:0000313" key="1">
    <source>
        <dbReference type="EMBL" id="GHI23064.1"/>
    </source>
</evidence>
<dbReference type="Proteomes" id="UP001052739">
    <property type="component" value="Unassembled WGS sequence"/>
</dbReference>
<keyword evidence="2" id="KW-1185">Reference proteome</keyword>
<organism evidence="1 2">
    <name type="scientific">Streptomyces hydrogenans</name>
    <dbReference type="NCBI Taxonomy" id="1873719"/>
    <lineage>
        <taxon>Bacteria</taxon>
        <taxon>Bacillati</taxon>
        <taxon>Actinomycetota</taxon>
        <taxon>Actinomycetes</taxon>
        <taxon>Kitasatosporales</taxon>
        <taxon>Streptomycetaceae</taxon>
        <taxon>Streptomyces</taxon>
    </lineage>
</organism>
<dbReference type="EMBL" id="BNDW01000035">
    <property type="protein sequence ID" value="GHI23064.1"/>
    <property type="molecule type" value="Genomic_DNA"/>
</dbReference>
<comment type="caution">
    <text evidence="1">The sequence shown here is derived from an EMBL/GenBank/DDBJ whole genome shotgun (WGS) entry which is preliminary data.</text>
</comment>
<accession>A0ABQ3PDF2</accession>